<evidence type="ECO:0000313" key="1">
    <source>
        <dbReference type="EMBL" id="MDH6283129.1"/>
    </source>
</evidence>
<reference evidence="1 2" key="1">
    <citation type="submission" date="2023-04" db="EMBL/GenBank/DDBJ databases">
        <title>Forest soil microbial communities from Buena Vista Peninsula, Colon Province, Panama.</title>
        <authorList>
            <person name="Bouskill N."/>
        </authorList>
    </citation>
    <scope>NUCLEOTIDE SEQUENCE [LARGE SCALE GENOMIC DNA]</scope>
    <source>
        <strain evidence="1 2">CFH S0262</strain>
    </source>
</reference>
<gene>
    <name evidence="1" type="ORF">M2280_004372</name>
</gene>
<protein>
    <recommendedName>
        <fullName evidence="3">DNA-binding protein</fullName>
    </recommendedName>
</protein>
<name>A0ABT6MFM6_9NOCA</name>
<evidence type="ECO:0000313" key="2">
    <source>
        <dbReference type="Proteomes" id="UP001160334"/>
    </source>
</evidence>
<organism evidence="1 2">
    <name type="scientific">Prescottella agglutinans</name>
    <dbReference type="NCBI Taxonomy" id="1644129"/>
    <lineage>
        <taxon>Bacteria</taxon>
        <taxon>Bacillati</taxon>
        <taxon>Actinomycetota</taxon>
        <taxon>Actinomycetes</taxon>
        <taxon>Mycobacteriales</taxon>
        <taxon>Nocardiaceae</taxon>
        <taxon>Prescottella</taxon>
    </lineage>
</organism>
<dbReference type="Proteomes" id="UP001160334">
    <property type="component" value="Unassembled WGS sequence"/>
</dbReference>
<dbReference type="EMBL" id="JARXVC010000012">
    <property type="protein sequence ID" value="MDH6283129.1"/>
    <property type="molecule type" value="Genomic_DNA"/>
</dbReference>
<proteinExistence type="predicted"/>
<keyword evidence="2" id="KW-1185">Reference proteome</keyword>
<accession>A0ABT6MFM6</accession>
<comment type="caution">
    <text evidence="1">The sequence shown here is derived from an EMBL/GenBank/DDBJ whole genome shotgun (WGS) entry which is preliminary data.</text>
</comment>
<evidence type="ECO:0008006" key="3">
    <source>
        <dbReference type="Google" id="ProtNLM"/>
    </source>
</evidence>
<sequence length="65" mass="7481">MRFESIQSAADRYAIHHQTVRRAIKAGLLTEHRVAPACIRLSIDQVDEVFRNHFARHTDTVEQPA</sequence>